<dbReference type="Pfam" id="PF04149">
    <property type="entry name" value="DUF397"/>
    <property type="match status" value="1"/>
</dbReference>
<dbReference type="EMBL" id="BAAAYK010000038">
    <property type="protein sequence ID" value="GAA3360544.1"/>
    <property type="molecule type" value="Genomic_DNA"/>
</dbReference>
<dbReference type="InterPro" id="IPR007278">
    <property type="entry name" value="DUF397"/>
</dbReference>
<reference evidence="4" key="1">
    <citation type="journal article" date="2019" name="Int. J. Syst. Evol. Microbiol.">
        <title>The Global Catalogue of Microorganisms (GCM) 10K type strain sequencing project: providing services to taxonomists for standard genome sequencing and annotation.</title>
        <authorList>
            <consortium name="The Broad Institute Genomics Platform"/>
            <consortium name="The Broad Institute Genome Sequencing Center for Infectious Disease"/>
            <person name="Wu L."/>
            <person name="Ma J."/>
        </authorList>
    </citation>
    <scope>NUCLEOTIDE SEQUENCE [LARGE SCALE GENOMIC DNA]</scope>
    <source>
        <strain evidence="4">JCM 9687</strain>
    </source>
</reference>
<name>A0ABP6RUV7_9PSEU</name>
<comment type="caution">
    <text evidence="3">The sequence shown here is derived from an EMBL/GenBank/DDBJ whole genome shotgun (WGS) entry which is preliminary data.</text>
</comment>
<accession>A0ABP6RUV7</accession>
<gene>
    <name evidence="3" type="ORF">GCM10020366_40970</name>
</gene>
<evidence type="ECO:0000313" key="3">
    <source>
        <dbReference type="EMBL" id="GAA3360544.1"/>
    </source>
</evidence>
<dbReference type="RefSeq" id="WP_258341796.1">
    <property type="nucleotide sequence ID" value="NZ_BAAAYK010000038.1"/>
</dbReference>
<feature type="domain" description="DUF397" evidence="2">
    <location>
        <begin position="5"/>
        <end position="56"/>
    </location>
</feature>
<feature type="region of interest" description="Disordered" evidence="1">
    <location>
        <begin position="1"/>
        <end position="35"/>
    </location>
</feature>
<proteinExistence type="predicted"/>
<organism evidence="3 4">
    <name type="scientific">Saccharopolyspora gregorii</name>
    <dbReference type="NCBI Taxonomy" id="33914"/>
    <lineage>
        <taxon>Bacteria</taxon>
        <taxon>Bacillati</taxon>
        <taxon>Actinomycetota</taxon>
        <taxon>Actinomycetes</taxon>
        <taxon>Pseudonocardiales</taxon>
        <taxon>Pseudonocardiaceae</taxon>
        <taxon>Saccharopolyspora</taxon>
    </lineage>
</organism>
<keyword evidence="4" id="KW-1185">Reference proteome</keyword>
<protein>
    <recommendedName>
        <fullName evidence="2">DUF397 domain-containing protein</fullName>
    </recommendedName>
</protein>
<evidence type="ECO:0000256" key="1">
    <source>
        <dbReference type="SAM" id="MobiDB-lite"/>
    </source>
</evidence>
<evidence type="ECO:0000313" key="4">
    <source>
        <dbReference type="Proteomes" id="UP001500483"/>
    </source>
</evidence>
<dbReference type="Proteomes" id="UP001500483">
    <property type="component" value="Unassembled WGS sequence"/>
</dbReference>
<sequence>MSDTGWKKSSRSAQGSNCVETARRGGFPAIRDSKDPAGAQLRLSDAVFGRFIHRVKQDGFRR</sequence>
<evidence type="ECO:0000259" key="2">
    <source>
        <dbReference type="Pfam" id="PF04149"/>
    </source>
</evidence>